<name>A0A2N0R145_9GLOM</name>
<evidence type="ECO:0000313" key="3">
    <source>
        <dbReference type="Proteomes" id="UP000232688"/>
    </source>
</evidence>
<gene>
    <name evidence="2" type="ORF">RhiirA1_446340</name>
</gene>
<comment type="caution">
    <text evidence="2">The sequence shown here is derived from an EMBL/GenBank/DDBJ whole genome shotgun (WGS) entry which is preliminary data.</text>
</comment>
<keyword evidence="1" id="KW-0472">Membrane</keyword>
<accession>A0A2N0R145</accession>
<organism evidence="2 3">
    <name type="scientific">Rhizophagus irregularis</name>
    <dbReference type="NCBI Taxonomy" id="588596"/>
    <lineage>
        <taxon>Eukaryota</taxon>
        <taxon>Fungi</taxon>
        <taxon>Fungi incertae sedis</taxon>
        <taxon>Mucoromycota</taxon>
        <taxon>Glomeromycotina</taxon>
        <taxon>Glomeromycetes</taxon>
        <taxon>Glomerales</taxon>
        <taxon>Glomeraceae</taxon>
        <taxon>Rhizophagus</taxon>
    </lineage>
</organism>
<dbReference type="AlphaFoldDB" id="A0A2N0R145"/>
<protein>
    <submittedName>
        <fullName evidence="2">Uncharacterized protein</fullName>
    </submittedName>
</protein>
<evidence type="ECO:0000313" key="2">
    <source>
        <dbReference type="EMBL" id="PKC57032.1"/>
    </source>
</evidence>
<keyword evidence="1" id="KW-0812">Transmembrane</keyword>
<feature type="transmembrane region" description="Helical" evidence="1">
    <location>
        <begin position="12"/>
        <end position="30"/>
    </location>
</feature>
<dbReference type="EMBL" id="LLXH01001946">
    <property type="protein sequence ID" value="PKC57032.1"/>
    <property type="molecule type" value="Genomic_DNA"/>
</dbReference>
<evidence type="ECO:0000256" key="1">
    <source>
        <dbReference type="SAM" id="Phobius"/>
    </source>
</evidence>
<feature type="transmembrane region" description="Helical" evidence="1">
    <location>
        <begin position="96"/>
        <end position="114"/>
    </location>
</feature>
<dbReference type="VEuPathDB" id="FungiDB:RhiirA1_446340"/>
<keyword evidence="1" id="KW-1133">Transmembrane helix</keyword>
<reference evidence="2 3" key="1">
    <citation type="submission" date="2017-10" db="EMBL/GenBank/DDBJ databases">
        <title>Extensive intraspecific genome diversity in a model arbuscular mycorrhizal fungus.</title>
        <authorList>
            <person name="Chen E.C.H."/>
            <person name="Morin E."/>
            <person name="Baudet D."/>
            <person name="Noel J."/>
            <person name="Ndikumana S."/>
            <person name="Charron P."/>
            <person name="St-Onge C."/>
            <person name="Giorgi J."/>
            <person name="Grigoriev I.V."/>
            <person name="Roux C."/>
            <person name="Martin F.M."/>
            <person name="Corradi N."/>
        </authorList>
    </citation>
    <scope>NUCLEOTIDE SEQUENCE [LARGE SCALE GENOMIC DNA]</scope>
    <source>
        <strain evidence="2 3">A1</strain>
    </source>
</reference>
<sequence length="125" mass="15079">MVMVRSTHLITVRQYVQIYADIILYLHIFYCYNNNNGEEKINKEEKEKKFSINKLMINYCDSQPIVKDFARLQNLISQCQNLSGIGLELVFFGRNLFFLEMVFLDVLCYFIYYLDEIMYHIFKEL</sequence>
<reference evidence="2 3" key="2">
    <citation type="submission" date="2017-10" db="EMBL/GenBank/DDBJ databases">
        <title>Genome analyses suggest a sexual origin of heterokaryosis in a supposedly ancient asexual fungus.</title>
        <authorList>
            <person name="Corradi N."/>
            <person name="Sedzielewska K."/>
            <person name="Noel J."/>
            <person name="Charron P."/>
            <person name="Farinelli L."/>
            <person name="Marton T."/>
            <person name="Kruger M."/>
            <person name="Pelin A."/>
            <person name="Brachmann A."/>
            <person name="Corradi N."/>
        </authorList>
    </citation>
    <scope>NUCLEOTIDE SEQUENCE [LARGE SCALE GENOMIC DNA]</scope>
    <source>
        <strain evidence="2 3">A1</strain>
    </source>
</reference>
<proteinExistence type="predicted"/>
<dbReference type="Proteomes" id="UP000232688">
    <property type="component" value="Unassembled WGS sequence"/>
</dbReference>